<evidence type="ECO:0000313" key="14">
    <source>
        <dbReference type="EMBL" id="KAG8431456.1"/>
    </source>
</evidence>
<accession>A0A8T2IMU4</accession>
<dbReference type="InterPro" id="IPR003146">
    <property type="entry name" value="M14A_act_pep"/>
</dbReference>
<evidence type="ECO:0000256" key="4">
    <source>
        <dbReference type="ARBA" id="ARBA00022670"/>
    </source>
</evidence>
<dbReference type="Pfam" id="PF00246">
    <property type="entry name" value="Peptidase_M14"/>
    <property type="match status" value="1"/>
</dbReference>
<dbReference type="PANTHER" id="PTHR11705">
    <property type="entry name" value="PROTEASE FAMILY M14 CARBOXYPEPTIDASE A,B"/>
    <property type="match status" value="1"/>
</dbReference>
<dbReference type="InterPro" id="IPR036990">
    <property type="entry name" value="M14A-like_propep"/>
</dbReference>
<evidence type="ECO:0000256" key="11">
    <source>
        <dbReference type="PROSITE-ProRule" id="PRU01379"/>
    </source>
</evidence>
<dbReference type="Gene3D" id="3.30.70.340">
    <property type="entry name" value="Metallocarboxypeptidase-like"/>
    <property type="match status" value="1"/>
</dbReference>
<comment type="caution">
    <text evidence="14">The sequence shown here is derived from an EMBL/GenBank/DDBJ whole genome shotgun (WGS) entry which is preliminary data.</text>
</comment>
<dbReference type="FunFam" id="3.30.70.340:FF:000002">
    <property type="entry name" value="Carboxypeptidase A"/>
    <property type="match status" value="1"/>
</dbReference>
<dbReference type="GO" id="GO:0004181">
    <property type="term" value="F:metallocarboxypeptidase activity"/>
    <property type="evidence" value="ECO:0007669"/>
    <property type="project" value="InterPro"/>
</dbReference>
<evidence type="ECO:0000256" key="2">
    <source>
        <dbReference type="ARBA" id="ARBA00005988"/>
    </source>
</evidence>
<protein>
    <recommendedName>
        <fullName evidence="13">Peptidase M14 domain-containing protein</fullName>
    </recommendedName>
</protein>
<keyword evidence="10" id="KW-1015">Disulfide bond</keyword>
<reference evidence="14" key="1">
    <citation type="thesis" date="2020" institute="ProQuest LLC" country="789 East Eisenhower Parkway, Ann Arbor, MI, USA">
        <title>Comparative Genomics and Chromosome Evolution.</title>
        <authorList>
            <person name="Mudd A.B."/>
        </authorList>
    </citation>
    <scope>NUCLEOTIDE SEQUENCE</scope>
    <source>
        <strain evidence="14">Female2</strain>
        <tissue evidence="14">Blood</tissue>
    </source>
</reference>
<dbReference type="PANTHER" id="PTHR11705:SF65">
    <property type="entry name" value="MAST CELL CARBOXYPEPTIDASE A"/>
    <property type="match status" value="1"/>
</dbReference>
<sequence>MKCLLLLIFAAKSLTVPYKLQFDNEKVFRITPQNKEEVDFIKHLATVTELNFWTPQSLSHLIPNITVDFHANAEDSATIISLLEQKRIDYRIIFQNLQEAIENQFDKDKHKQKDRLLRSSRYHTWEELAAWAHHVSVKYPKLVSLVPIGKTYEGRPMHVLKVGNKVTSKKGIVLECGAHAREWISPAFCKWFVTKAIKAYNKDKDMTNLLDSVMFHVIPVFNIDGYVWTWTHNRMWRKNRSPSPNSKCIGTDLNRNFNIAWQAAYDKKNPCSDIYPGSGPESEMETKAITSYIRDNVSSLKAYLSLHAYGQMLMYPYGYTVKKPSNQKKLEEIASSAVKALSRLYGTQYTYGPIASTIYLVTGSSVDWVYDEGVKYSFAIELRDKGTYGFLLPEDQIKPTCMETMLAVKEIASFVINLES</sequence>
<proteinExistence type="inferred from homology"/>
<keyword evidence="7" id="KW-0378">Hydrolase</keyword>
<evidence type="ECO:0000256" key="8">
    <source>
        <dbReference type="ARBA" id="ARBA00022833"/>
    </source>
</evidence>
<gene>
    <name evidence="14" type="ORF">GDO86_018652</name>
</gene>
<evidence type="ECO:0000313" key="15">
    <source>
        <dbReference type="Proteomes" id="UP000812440"/>
    </source>
</evidence>
<dbReference type="PROSITE" id="PS00132">
    <property type="entry name" value="CARBOXYPEPT_ZN_1"/>
    <property type="match status" value="1"/>
</dbReference>
<dbReference type="InterPro" id="IPR000834">
    <property type="entry name" value="Peptidase_M14"/>
</dbReference>
<dbReference type="Pfam" id="PF02244">
    <property type="entry name" value="Propep_M14"/>
    <property type="match status" value="1"/>
</dbReference>
<dbReference type="PRINTS" id="PR00765">
    <property type="entry name" value="CRBOXYPTASEA"/>
</dbReference>
<evidence type="ECO:0000256" key="10">
    <source>
        <dbReference type="ARBA" id="ARBA00023157"/>
    </source>
</evidence>
<keyword evidence="15" id="KW-1185">Reference proteome</keyword>
<dbReference type="Gene3D" id="3.40.630.10">
    <property type="entry name" value="Zn peptidases"/>
    <property type="match status" value="1"/>
</dbReference>
<feature type="domain" description="Peptidase M14" evidence="13">
    <location>
        <begin position="121"/>
        <end position="415"/>
    </location>
</feature>
<name>A0A8T2IMU4_9PIPI</name>
<dbReference type="GO" id="GO:0008270">
    <property type="term" value="F:zinc ion binding"/>
    <property type="evidence" value="ECO:0007669"/>
    <property type="project" value="InterPro"/>
</dbReference>
<dbReference type="GO" id="GO:0005615">
    <property type="term" value="C:extracellular space"/>
    <property type="evidence" value="ECO:0007669"/>
    <property type="project" value="TreeGrafter"/>
</dbReference>
<keyword evidence="5" id="KW-0479">Metal-binding</keyword>
<evidence type="ECO:0000256" key="3">
    <source>
        <dbReference type="ARBA" id="ARBA00022645"/>
    </source>
</evidence>
<keyword evidence="4" id="KW-0645">Protease</keyword>
<dbReference type="SUPFAM" id="SSF54897">
    <property type="entry name" value="Protease propeptides/inhibitors"/>
    <property type="match status" value="1"/>
</dbReference>
<comment type="cofactor">
    <cofactor evidence="1">
        <name>Zn(2+)</name>
        <dbReference type="ChEBI" id="CHEBI:29105"/>
    </cofactor>
</comment>
<dbReference type="InterPro" id="IPR057246">
    <property type="entry name" value="CARBOXYPEPT_ZN_1"/>
</dbReference>
<evidence type="ECO:0000256" key="6">
    <source>
        <dbReference type="ARBA" id="ARBA00022729"/>
    </source>
</evidence>
<keyword evidence="3" id="KW-0121">Carboxypeptidase</keyword>
<feature type="chain" id="PRO_5035863861" description="Peptidase M14 domain-containing protein" evidence="12">
    <location>
        <begin position="16"/>
        <end position="420"/>
    </location>
</feature>
<dbReference type="SMART" id="SM00631">
    <property type="entry name" value="Zn_pept"/>
    <property type="match status" value="1"/>
</dbReference>
<evidence type="ECO:0000256" key="12">
    <source>
        <dbReference type="SAM" id="SignalP"/>
    </source>
</evidence>
<feature type="active site" description="Proton donor/acceptor" evidence="11">
    <location>
        <position position="381"/>
    </location>
</feature>
<comment type="similarity">
    <text evidence="2 11">Belongs to the peptidase M14 family.</text>
</comment>
<dbReference type="GO" id="GO:0006508">
    <property type="term" value="P:proteolysis"/>
    <property type="evidence" value="ECO:0007669"/>
    <property type="project" value="UniProtKB-KW"/>
</dbReference>
<dbReference type="SUPFAM" id="SSF53187">
    <property type="entry name" value="Zn-dependent exopeptidases"/>
    <property type="match status" value="1"/>
</dbReference>
<evidence type="ECO:0000256" key="5">
    <source>
        <dbReference type="ARBA" id="ARBA00022723"/>
    </source>
</evidence>
<evidence type="ECO:0000256" key="9">
    <source>
        <dbReference type="ARBA" id="ARBA00023049"/>
    </source>
</evidence>
<organism evidence="14 15">
    <name type="scientific">Hymenochirus boettgeri</name>
    <name type="common">Congo dwarf clawed frog</name>
    <dbReference type="NCBI Taxonomy" id="247094"/>
    <lineage>
        <taxon>Eukaryota</taxon>
        <taxon>Metazoa</taxon>
        <taxon>Chordata</taxon>
        <taxon>Craniata</taxon>
        <taxon>Vertebrata</taxon>
        <taxon>Euteleostomi</taxon>
        <taxon>Amphibia</taxon>
        <taxon>Batrachia</taxon>
        <taxon>Anura</taxon>
        <taxon>Pipoidea</taxon>
        <taxon>Pipidae</taxon>
        <taxon>Pipinae</taxon>
        <taxon>Hymenochirus</taxon>
    </lineage>
</organism>
<keyword evidence="8" id="KW-0862">Zinc</keyword>
<dbReference type="AlphaFoldDB" id="A0A8T2IMU4"/>
<evidence type="ECO:0000256" key="7">
    <source>
        <dbReference type="ARBA" id="ARBA00022801"/>
    </source>
</evidence>
<feature type="signal peptide" evidence="12">
    <location>
        <begin position="1"/>
        <end position="15"/>
    </location>
</feature>
<dbReference type="PROSITE" id="PS52035">
    <property type="entry name" value="PEPTIDASE_M14"/>
    <property type="match status" value="1"/>
</dbReference>
<dbReference type="Proteomes" id="UP000812440">
    <property type="component" value="Unassembled WGS sequence"/>
</dbReference>
<dbReference type="OrthoDB" id="3626597at2759"/>
<evidence type="ECO:0000259" key="13">
    <source>
        <dbReference type="PROSITE" id="PS52035"/>
    </source>
</evidence>
<keyword evidence="6 12" id="KW-0732">Signal</keyword>
<evidence type="ECO:0000256" key="1">
    <source>
        <dbReference type="ARBA" id="ARBA00001947"/>
    </source>
</evidence>
<dbReference type="EMBL" id="JAACNH010000186">
    <property type="protein sequence ID" value="KAG8431456.1"/>
    <property type="molecule type" value="Genomic_DNA"/>
</dbReference>
<keyword evidence="9" id="KW-0482">Metalloprotease</keyword>
<dbReference type="FunFam" id="3.40.630.10:FF:000001">
    <property type="entry name" value="Carboxypeptidase B"/>
    <property type="match status" value="1"/>
</dbReference>